<comment type="caution">
    <text evidence="2">The sequence shown here is derived from an EMBL/GenBank/DDBJ whole genome shotgun (WGS) entry which is preliminary data.</text>
</comment>
<accession>A0ABR4C3T2</accession>
<reference evidence="2 3" key="1">
    <citation type="journal article" date="2024" name="Commun. Biol.">
        <title>Comparative genomic analysis of thermophilic fungi reveals convergent evolutionary adaptations and gene losses.</title>
        <authorList>
            <person name="Steindorff A.S."/>
            <person name="Aguilar-Pontes M.V."/>
            <person name="Robinson A.J."/>
            <person name="Andreopoulos B."/>
            <person name="LaButti K."/>
            <person name="Kuo A."/>
            <person name="Mondo S."/>
            <person name="Riley R."/>
            <person name="Otillar R."/>
            <person name="Haridas S."/>
            <person name="Lipzen A."/>
            <person name="Grimwood J."/>
            <person name="Schmutz J."/>
            <person name="Clum A."/>
            <person name="Reid I.D."/>
            <person name="Moisan M.C."/>
            <person name="Butler G."/>
            <person name="Nguyen T.T.M."/>
            <person name="Dewar K."/>
            <person name="Conant G."/>
            <person name="Drula E."/>
            <person name="Henrissat B."/>
            <person name="Hansel C."/>
            <person name="Singer S."/>
            <person name="Hutchinson M.I."/>
            <person name="de Vries R.P."/>
            <person name="Natvig D.O."/>
            <person name="Powell A.J."/>
            <person name="Tsang A."/>
            <person name="Grigoriev I.V."/>
        </authorList>
    </citation>
    <scope>NUCLEOTIDE SEQUENCE [LARGE SCALE GENOMIC DNA]</scope>
    <source>
        <strain evidence="2 3">CBS 494.80</strain>
    </source>
</reference>
<dbReference type="Proteomes" id="UP001595075">
    <property type="component" value="Unassembled WGS sequence"/>
</dbReference>
<feature type="compositionally biased region" description="Basic and acidic residues" evidence="1">
    <location>
        <begin position="69"/>
        <end position="80"/>
    </location>
</feature>
<feature type="region of interest" description="Disordered" evidence="1">
    <location>
        <begin position="1"/>
        <end position="31"/>
    </location>
</feature>
<proteinExistence type="predicted"/>
<name>A0ABR4C3T2_9HELO</name>
<evidence type="ECO:0000256" key="1">
    <source>
        <dbReference type="SAM" id="MobiDB-lite"/>
    </source>
</evidence>
<feature type="region of interest" description="Disordered" evidence="1">
    <location>
        <begin position="186"/>
        <end position="218"/>
    </location>
</feature>
<evidence type="ECO:0000313" key="3">
    <source>
        <dbReference type="Proteomes" id="UP001595075"/>
    </source>
</evidence>
<sequence>MSNSQQQSNPSDPMEMDTPAATSVTMEKKVTAQMKKEVEQVIRSLDNKVNFGVHGLAGSKWAAGGEWAKAAEEAERKDTAESLDQAQKQARHDTMEAGGHCLSIQELFKISSTNNQSAGEDSKSSPEATFFMAGNHLDLGQAGLAGSMWARPGMTFGMTKEALALMIDERKVQAIREAKAEAAAAATARASNGEKTDGGAKAATENEMDVNMAPISNL</sequence>
<protein>
    <submittedName>
        <fullName evidence="2">Uncharacterized protein</fullName>
    </submittedName>
</protein>
<gene>
    <name evidence="2" type="ORF">VTL71DRAFT_3727</name>
</gene>
<dbReference type="EMBL" id="JAZHXI010000013">
    <property type="protein sequence ID" value="KAL2064590.1"/>
    <property type="molecule type" value="Genomic_DNA"/>
</dbReference>
<feature type="region of interest" description="Disordered" evidence="1">
    <location>
        <begin position="68"/>
        <end position="87"/>
    </location>
</feature>
<organism evidence="2 3">
    <name type="scientific">Oculimacula yallundae</name>
    <dbReference type="NCBI Taxonomy" id="86028"/>
    <lineage>
        <taxon>Eukaryota</taxon>
        <taxon>Fungi</taxon>
        <taxon>Dikarya</taxon>
        <taxon>Ascomycota</taxon>
        <taxon>Pezizomycotina</taxon>
        <taxon>Leotiomycetes</taxon>
        <taxon>Helotiales</taxon>
        <taxon>Ploettnerulaceae</taxon>
        <taxon>Oculimacula</taxon>
    </lineage>
</organism>
<keyword evidence="3" id="KW-1185">Reference proteome</keyword>
<evidence type="ECO:0000313" key="2">
    <source>
        <dbReference type="EMBL" id="KAL2064590.1"/>
    </source>
</evidence>